<evidence type="ECO:0000259" key="6">
    <source>
        <dbReference type="PROSITE" id="PS51536"/>
    </source>
</evidence>
<feature type="domain" description="Sm" evidence="7">
    <location>
        <begin position="1"/>
        <end position="80"/>
    </location>
</feature>
<evidence type="ECO:0000256" key="2">
    <source>
        <dbReference type="PROSITE-ProRule" id="PRU00869"/>
    </source>
</evidence>
<keyword evidence="10" id="KW-1185">Reference proteome</keyword>
<evidence type="ECO:0000256" key="3">
    <source>
        <dbReference type="SAM" id="MobiDB-lite"/>
    </source>
</evidence>
<sequence length="417" mass="43282">MDRSFIGSTIYLISHSDIRYEGVLVNIDPVESTLTLQNVRSFGTEGRRTNGVQIPPSVEVYECITFKGDDIKDLEIREGGGGAARAAAAAPTPAPEQPQYGYAQPQYGYAGYPPQQYGYAGYPPQQYGMPQPGYAGYPPQQYGMPPQQYGAPAWGQQAPEQPAAPPAVPPAQPPAQPPAPAQPAAPVATAPPKNPWGNPNAAKPAQTEGVILPAARNPAPAGAGVAKTAATVPAPKAPAPKPKPTSFAAAALNALSPEEAAKLKATPKVMQPQQSGGRGVPAPRAGGRGAPAPRGAAPAVPKEAFDFQKMLKMFNKEKLANSAEAKKLTSAVAANPVYVKDDFFDTMSSEATEKAQGGNRGRFHEQRRMDAMTFGFEAVSANQAANRTANAATVAGRGGRGGRGAPTGGRGGRGGRR</sequence>
<reference evidence="9" key="3">
    <citation type="submission" date="2017-04" db="EMBL/GenBank/DDBJ databases">
        <title>Population genomics of picophytoplankton unveils novel chromosome hypervariability.</title>
        <authorList>
            <consortium name="DOE Joint Genome Institute"/>
            <person name="Blanc-Mathieu R."/>
            <person name="Krasovec M."/>
            <person name="Hebrard M."/>
            <person name="Yau S."/>
            <person name="Desgranges E."/>
            <person name="Martin J."/>
            <person name="Schackwitz W."/>
            <person name="Kuo A."/>
            <person name="Salin G."/>
            <person name="Donnadieu C."/>
            <person name="Desdevises Y."/>
            <person name="Sanchez-Ferandin S."/>
            <person name="Moreau H."/>
            <person name="Rivals E."/>
            <person name="Grigoriev I.V."/>
            <person name="Grimsley N."/>
            <person name="Eyre-Walker A."/>
            <person name="Piganeau G."/>
        </authorList>
    </citation>
    <scope>NUCLEOTIDE SEQUENCE [LARGE SCALE GENOMIC DNA]</scope>
    <source>
        <strain evidence="9">RCC 1115</strain>
    </source>
</reference>
<feature type="compositionally biased region" description="Low complexity" evidence="3">
    <location>
        <begin position="131"/>
        <end position="161"/>
    </location>
</feature>
<dbReference type="GO" id="GO:0033962">
    <property type="term" value="P:P-body assembly"/>
    <property type="evidence" value="ECO:0007669"/>
    <property type="project" value="TreeGrafter"/>
</dbReference>
<dbReference type="GO" id="GO:0034063">
    <property type="term" value="P:stress granule assembly"/>
    <property type="evidence" value="ECO:0007669"/>
    <property type="project" value="TreeGrafter"/>
</dbReference>
<dbReference type="STRING" id="70448.A0A096P958"/>
<dbReference type="InterPro" id="IPR019050">
    <property type="entry name" value="FDF_dom"/>
</dbReference>
<feature type="compositionally biased region" description="Pro residues" evidence="3">
    <location>
        <begin position="162"/>
        <end position="183"/>
    </location>
</feature>
<dbReference type="Gene3D" id="2.30.30.100">
    <property type="match status" value="1"/>
</dbReference>
<dbReference type="OrthoDB" id="21539at2759"/>
<evidence type="ECO:0000256" key="1">
    <source>
        <dbReference type="PROSITE-ProRule" id="PRU00846"/>
    </source>
</evidence>
<evidence type="ECO:0000259" key="5">
    <source>
        <dbReference type="PROSITE" id="PS51513"/>
    </source>
</evidence>
<dbReference type="InterPro" id="IPR010920">
    <property type="entry name" value="LSM_dom_sf"/>
</dbReference>
<evidence type="ECO:0000313" key="8">
    <source>
        <dbReference type="EMBL" id="CEG00548.1"/>
    </source>
</evidence>
<dbReference type="Proteomes" id="UP000009170">
    <property type="component" value="Unassembled WGS sequence"/>
</dbReference>
<accession>A0A454XLG7</accession>
<feature type="region of interest" description="Disordered" evidence="3">
    <location>
        <begin position="131"/>
        <end position="204"/>
    </location>
</feature>
<evidence type="ECO:0000313" key="10">
    <source>
        <dbReference type="Proteomes" id="UP000009170"/>
    </source>
</evidence>
<feature type="domain" description="FFD box profile" evidence="5">
    <location>
        <begin position="336"/>
        <end position="351"/>
    </location>
</feature>
<reference evidence="8 10" key="1">
    <citation type="journal article" date="2006" name="Proc. Natl. Acad. Sci. U.S.A.">
        <title>Genome analysis of the smallest free-living eukaryote Ostreococcus tauri unveils many unique features.</title>
        <authorList>
            <person name="Derelle E."/>
            <person name="Ferraz C."/>
            <person name="Rombauts S."/>
            <person name="Rouze P."/>
            <person name="Worden A.Z."/>
            <person name="Robbens S."/>
            <person name="Partensky F."/>
            <person name="Degroeve S."/>
            <person name="Echeynie S."/>
            <person name="Cooke R."/>
            <person name="Saeys Y."/>
            <person name="Wuyts J."/>
            <person name="Jabbari K."/>
            <person name="Bowler C."/>
            <person name="Panaud O."/>
            <person name="Piegu B."/>
            <person name="Ball S.G."/>
            <person name="Ral J.-P."/>
            <person name="Bouget F.-Y."/>
            <person name="Piganeau G."/>
            <person name="De Baets B."/>
            <person name="Picard A."/>
            <person name="Delseny M."/>
            <person name="Demaille J."/>
            <person name="Van de Peer Y."/>
            <person name="Moreau H."/>
        </authorList>
    </citation>
    <scope>NUCLEOTIDE SEQUENCE [LARGE SCALE GENOMIC DNA]</scope>
    <source>
        <strain evidence="8 10">OTTH0595</strain>
    </source>
</reference>
<dbReference type="SMART" id="SM01199">
    <property type="entry name" value="FDF"/>
    <property type="match status" value="1"/>
</dbReference>
<gene>
    <name evidence="9" type="ORF">BE221DRAFT_213467</name>
    <name evidence="8" type="ORF">OT_ostta17g00960</name>
</gene>
<feature type="compositionally biased region" description="Gly residues" evidence="3">
    <location>
        <begin position="396"/>
        <end position="417"/>
    </location>
</feature>
<dbReference type="PROSITE" id="PS51513">
    <property type="entry name" value="FFD"/>
    <property type="match status" value="1"/>
</dbReference>
<accession>A0A096P958</accession>
<dbReference type="PROSITE" id="PS52002">
    <property type="entry name" value="SM"/>
    <property type="match status" value="1"/>
</dbReference>
<dbReference type="InParanoid" id="A0A096P958"/>
<reference evidence="8" key="2">
    <citation type="journal article" date="2014" name="BMC Genomics">
        <title>An improved genome of the model marine alga Ostreococcus tauri unfolds by assessing Illumina de novo assemblies.</title>
        <authorList>
            <person name="Blanc-Mathieu R."/>
            <person name="Verhelst B."/>
            <person name="Derelle E."/>
            <person name="Rombauts S."/>
            <person name="Bouget F.Y."/>
            <person name="Carre I."/>
            <person name="Chateau A."/>
            <person name="Eyre-Walker A."/>
            <person name="Grimsley N."/>
            <person name="Moreau H."/>
            <person name="Piegu B."/>
            <person name="Rivals E."/>
            <person name="Schackwitz W."/>
            <person name="Van de Peer Y."/>
            <person name="Piganeau G."/>
        </authorList>
    </citation>
    <scope>NUCLEOTIDE SEQUENCE</scope>
    <source>
        <strain evidence="8">RCC4221</strain>
    </source>
</reference>
<organism evidence="8 10">
    <name type="scientific">Ostreococcus tauri</name>
    <name type="common">Marine green alga</name>
    <dbReference type="NCBI Taxonomy" id="70448"/>
    <lineage>
        <taxon>Eukaryota</taxon>
        <taxon>Viridiplantae</taxon>
        <taxon>Chlorophyta</taxon>
        <taxon>Mamiellophyceae</taxon>
        <taxon>Mamiellales</taxon>
        <taxon>Bathycoccaceae</taxon>
        <taxon>Ostreococcus</taxon>
    </lineage>
</organism>
<feature type="compositionally biased region" description="Low complexity" evidence="3">
    <location>
        <begin position="386"/>
        <end position="395"/>
    </location>
</feature>
<dbReference type="PROSITE" id="PS51536">
    <property type="entry name" value="TFG"/>
    <property type="match status" value="1"/>
</dbReference>
<dbReference type="PROSITE" id="PS51512">
    <property type="entry name" value="DFDF"/>
    <property type="match status" value="1"/>
</dbReference>
<dbReference type="SMART" id="SM01271">
    <property type="entry name" value="LSM14"/>
    <property type="match status" value="1"/>
</dbReference>
<dbReference type="PANTHER" id="PTHR13586:SF0">
    <property type="entry name" value="TRAILER HITCH, ISOFORM H"/>
    <property type="match status" value="1"/>
</dbReference>
<feature type="compositionally biased region" description="Low complexity" evidence="3">
    <location>
        <begin position="280"/>
        <end position="299"/>
    </location>
</feature>
<dbReference type="InterPro" id="IPR025761">
    <property type="entry name" value="FFD_box"/>
</dbReference>
<feature type="region of interest" description="Disordered" evidence="3">
    <location>
        <begin position="264"/>
        <end position="299"/>
    </location>
</feature>
<evidence type="ECO:0000313" key="9">
    <source>
        <dbReference type="EMBL" id="OUS45365.1"/>
    </source>
</evidence>
<dbReference type="GO" id="GO:0003729">
    <property type="term" value="F:mRNA binding"/>
    <property type="evidence" value="ECO:0007669"/>
    <property type="project" value="TreeGrafter"/>
</dbReference>
<dbReference type="EMBL" id="KZ155790">
    <property type="protein sequence ID" value="OUS45365.1"/>
    <property type="molecule type" value="Genomic_DNA"/>
</dbReference>
<dbReference type="AlphaFoldDB" id="A0A096P958"/>
<name>A0A096P958_OSTTA</name>
<protein>
    <submittedName>
        <fullName evidence="8">Like-Sm (LSM) domain</fullName>
    </submittedName>
    <submittedName>
        <fullName evidence="9">Scd6-like Sm domain-domain-containing protein</fullName>
    </submittedName>
</protein>
<dbReference type="GO" id="GO:0000932">
    <property type="term" value="C:P-body"/>
    <property type="evidence" value="ECO:0007669"/>
    <property type="project" value="TreeGrafter"/>
</dbReference>
<feature type="region of interest" description="Disordered" evidence="3">
    <location>
        <begin position="386"/>
        <end position="417"/>
    </location>
</feature>
<dbReference type="InterPro" id="IPR047575">
    <property type="entry name" value="Sm"/>
</dbReference>
<dbReference type="InterPro" id="IPR025768">
    <property type="entry name" value="TFG_box"/>
</dbReference>
<dbReference type="CDD" id="cd01736">
    <property type="entry name" value="LSm14_N"/>
    <property type="match status" value="1"/>
</dbReference>
<accession>A0A1Y5IEF0</accession>
<feature type="domain" description="TFG box profile" evidence="6">
    <location>
        <begin position="358"/>
        <end position="378"/>
    </location>
</feature>
<evidence type="ECO:0000259" key="4">
    <source>
        <dbReference type="PROSITE" id="PS51512"/>
    </source>
</evidence>
<dbReference type="SUPFAM" id="SSF50182">
    <property type="entry name" value="Sm-like ribonucleoproteins"/>
    <property type="match status" value="1"/>
</dbReference>
<evidence type="ECO:0000259" key="7">
    <source>
        <dbReference type="PROSITE" id="PS52002"/>
    </source>
</evidence>
<feature type="domain" description="DFDF" evidence="4">
    <location>
        <begin position="293"/>
        <end position="329"/>
    </location>
</feature>
<dbReference type="InterPro" id="IPR025609">
    <property type="entry name" value="Lsm14-like_N"/>
</dbReference>
<dbReference type="FunCoup" id="A0A096P958">
    <property type="interactions" value="1988"/>
</dbReference>
<dbReference type="InterPro" id="IPR025762">
    <property type="entry name" value="DFDF"/>
</dbReference>
<proteinExistence type="predicted"/>
<dbReference type="PANTHER" id="PTHR13586">
    <property type="entry name" value="SCD6 PROTEIN-RELATED"/>
    <property type="match status" value="1"/>
</dbReference>
<dbReference type="EMBL" id="CAID01000017">
    <property type="protein sequence ID" value="CEG00548.1"/>
    <property type="molecule type" value="Genomic_DNA"/>
</dbReference>
<feature type="short sequence motif" description="FFD box" evidence="1">
    <location>
        <begin position="336"/>
        <end position="351"/>
    </location>
</feature>
<dbReference type="Proteomes" id="UP000195557">
    <property type="component" value="Unassembled WGS sequence"/>
</dbReference>
<dbReference type="Pfam" id="PF12701">
    <property type="entry name" value="LSM14"/>
    <property type="match status" value="1"/>
</dbReference>
<feature type="short sequence motif" description="TFG box" evidence="2">
    <location>
        <begin position="358"/>
        <end position="378"/>
    </location>
</feature>